<dbReference type="HOGENOM" id="CLU_168125_0_0_4"/>
<sequence length="122" mass="13186">MFRMVHRVIHFLLMLAVLFHAVVAQGGWAAAGSSPKASHAALHWQGAAHHHRGVDGTHIHHDTSPESLKHVNFDCAVHAVALLSAGLADLPRLPDATLFVATVLEPPVPFLERLKRPPRSAA</sequence>
<organism evidence="2 3">
    <name type="scientific">Azoarcus sp. (strain BH72)</name>
    <dbReference type="NCBI Taxonomy" id="418699"/>
    <lineage>
        <taxon>Bacteria</taxon>
        <taxon>Pseudomonadati</taxon>
        <taxon>Pseudomonadota</taxon>
        <taxon>Betaproteobacteria</taxon>
        <taxon>Rhodocyclales</taxon>
        <taxon>Zoogloeaceae</taxon>
        <taxon>Azoarcus</taxon>
    </lineage>
</organism>
<dbReference type="AlphaFoldDB" id="A1K1Y5"/>
<evidence type="ECO:0000256" key="1">
    <source>
        <dbReference type="SAM" id="SignalP"/>
    </source>
</evidence>
<reference evidence="2 3" key="1">
    <citation type="journal article" date="2006" name="Nat. Biotechnol.">
        <title>Complete genome of the mutualistic, N2-fixing grass endophyte Azoarcus sp. strain BH72.</title>
        <authorList>
            <person name="Krause A."/>
            <person name="Ramakumar A."/>
            <person name="Bartels D."/>
            <person name="Battistoni F."/>
            <person name="Bekel T."/>
            <person name="Boch J."/>
            <person name="Boehm M."/>
            <person name="Friedrich F."/>
            <person name="Hurek T."/>
            <person name="Krause L."/>
            <person name="Linke B."/>
            <person name="McHardy A.C."/>
            <person name="Sarkar A."/>
            <person name="Schneiker S."/>
            <person name="Syed A.A."/>
            <person name="Thauer R."/>
            <person name="Vorhoelter F.-J."/>
            <person name="Weidner S."/>
            <person name="Puehler A."/>
            <person name="Reinhold-Hurek B."/>
            <person name="Kaiser O."/>
            <person name="Goesmann A."/>
        </authorList>
    </citation>
    <scope>NUCLEOTIDE SEQUENCE [LARGE SCALE GENOMIC DNA]</scope>
    <source>
        <strain evidence="2 3">BH72</strain>
    </source>
</reference>
<evidence type="ECO:0000313" key="2">
    <source>
        <dbReference type="EMBL" id="CAL92840.1"/>
    </source>
</evidence>
<dbReference type="STRING" id="62928.azo0223"/>
<protein>
    <submittedName>
        <fullName evidence="2">Conserved hypothetical secreted protein</fullName>
    </submittedName>
</protein>
<feature type="chain" id="PRO_5002635462" evidence="1">
    <location>
        <begin position="25"/>
        <end position="122"/>
    </location>
</feature>
<dbReference type="EMBL" id="AM406670">
    <property type="protein sequence ID" value="CAL92840.1"/>
    <property type="molecule type" value="Genomic_DNA"/>
</dbReference>
<name>A1K1Y5_AZOSB</name>
<evidence type="ECO:0000313" key="3">
    <source>
        <dbReference type="Proteomes" id="UP000002588"/>
    </source>
</evidence>
<proteinExistence type="predicted"/>
<accession>A1K1Y5</accession>
<dbReference type="KEGG" id="azo:azo0223"/>
<keyword evidence="1" id="KW-0732">Signal</keyword>
<keyword evidence="3" id="KW-1185">Reference proteome</keyword>
<dbReference type="Proteomes" id="UP000002588">
    <property type="component" value="Chromosome"/>
</dbReference>
<feature type="signal peptide" evidence="1">
    <location>
        <begin position="1"/>
        <end position="24"/>
    </location>
</feature>
<gene>
    <name evidence="2" type="ordered locus">azo0223</name>
</gene>